<sequence>MELDYKFWIQILVYAGTFGGFYGSMKTEMRWMKEKLDKHNSFQDRLVRVEESGKSAHHRLDDLCNDMKR</sequence>
<keyword evidence="1" id="KW-1133">Transmembrane helix</keyword>
<keyword evidence="1" id="KW-0812">Transmembrane</keyword>
<evidence type="ECO:0000256" key="1">
    <source>
        <dbReference type="SAM" id="Phobius"/>
    </source>
</evidence>
<comment type="caution">
    <text evidence="2">The sequence shown here is derived from an EMBL/GenBank/DDBJ whole genome shotgun (WGS) entry which is preliminary data.</text>
</comment>
<reference evidence="2 3" key="1">
    <citation type="submission" date="2020-01" db="EMBL/GenBank/DDBJ databases">
        <title>Anaeroalcalibacter tamaniensis gen. nov., sp. nov., moderately halophilic strictly anaerobic fermenter bacterium from mud volcano of Taman peninsula.</title>
        <authorList>
            <person name="Frolova A."/>
            <person name="Merkel A.Y."/>
            <person name="Slobodkin A.I."/>
        </authorList>
    </citation>
    <scope>NUCLEOTIDE SEQUENCE [LARGE SCALE GENOMIC DNA]</scope>
    <source>
        <strain evidence="2 3">F-3ap</strain>
    </source>
</reference>
<dbReference type="Proteomes" id="UP000461585">
    <property type="component" value="Unassembled WGS sequence"/>
</dbReference>
<protein>
    <submittedName>
        <fullName evidence="2">Uncharacterized protein</fullName>
    </submittedName>
</protein>
<keyword evidence="3" id="KW-1185">Reference proteome</keyword>
<feature type="transmembrane region" description="Helical" evidence="1">
    <location>
        <begin position="6"/>
        <end position="25"/>
    </location>
</feature>
<dbReference type="RefSeq" id="WP_162370733.1">
    <property type="nucleotide sequence ID" value="NZ_JAAEEH010000025.1"/>
</dbReference>
<proteinExistence type="predicted"/>
<accession>A0A7X5HWM6</accession>
<evidence type="ECO:0000313" key="3">
    <source>
        <dbReference type="Proteomes" id="UP000461585"/>
    </source>
</evidence>
<gene>
    <name evidence="2" type="ORF">GXN74_09680</name>
</gene>
<evidence type="ECO:0000313" key="2">
    <source>
        <dbReference type="EMBL" id="NDL68008.1"/>
    </source>
</evidence>
<name>A0A7X5HWM6_9FIRM</name>
<organism evidence="2 3">
    <name type="scientific">Anaerotalea alkaliphila</name>
    <dbReference type="NCBI Taxonomy" id="2662126"/>
    <lineage>
        <taxon>Bacteria</taxon>
        <taxon>Bacillati</taxon>
        <taxon>Bacillota</taxon>
        <taxon>Clostridia</taxon>
        <taxon>Eubacteriales</taxon>
        <taxon>Anaerotalea</taxon>
    </lineage>
</organism>
<dbReference type="EMBL" id="JAAEEH010000025">
    <property type="protein sequence ID" value="NDL68008.1"/>
    <property type="molecule type" value="Genomic_DNA"/>
</dbReference>
<dbReference type="AlphaFoldDB" id="A0A7X5HWM6"/>
<keyword evidence="1" id="KW-0472">Membrane</keyword>